<proteinExistence type="predicted"/>
<dbReference type="Proteomes" id="UP001247307">
    <property type="component" value="Unassembled WGS sequence"/>
</dbReference>
<comment type="caution">
    <text evidence="1">The sequence shown here is derived from an EMBL/GenBank/DDBJ whole genome shotgun (WGS) entry which is preliminary data.</text>
</comment>
<evidence type="ECO:0000313" key="1">
    <source>
        <dbReference type="EMBL" id="MDR6891920.1"/>
    </source>
</evidence>
<protein>
    <submittedName>
        <fullName evidence="1">ATPase</fullName>
    </submittedName>
</protein>
<reference evidence="1" key="1">
    <citation type="submission" date="2023-07" db="EMBL/GenBank/DDBJ databases">
        <title>Sequencing the genomes of 1000 actinobacteria strains.</title>
        <authorList>
            <person name="Klenk H.-P."/>
        </authorList>
    </citation>
    <scope>NUCLEOTIDE SEQUENCE</scope>
    <source>
        <strain evidence="1">DSM 13988</strain>
    </source>
</reference>
<evidence type="ECO:0000313" key="2">
    <source>
        <dbReference type="Proteomes" id="UP001247307"/>
    </source>
</evidence>
<accession>A0AAE3YGV0</accession>
<organism evidence="1 2">
    <name type="scientific">Falsarthrobacter nasiphocae</name>
    <dbReference type="NCBI Taxonomy" id="189863"/>
    <lineage>
        <taxon>Bacteria</taxon>
        <taxon>Bacillati</taxon>
        <taxon>Actinomycetota</taxon>
        <taxon>Actinomycetes</taxon>
        <taxon>Micrococcales</taxon>
        <taxon>Micrococcaceae</taxon>
        <taxon>Falsarthrobacter</taxon>
    </lineage>
</organism>
<gene>
    <name evidence="1" type="ORF">J2S35_000860</name>
</gene>
<sequence>MFTQAPNTGVDLTSGDIAFTVTAPEASAVLELGTELVATVGMLVASKITESDIFIVPPQESVTETDEGQAHARTLALRVMRDEPVEQADRERIAAVVTNLSARAFSNAEVPVRVESSLG</sequence>
<dbReference type="RefSeq" id="WP_309850240.1">
    <property type="nucleotide sequence ID" value="NZ_BAAAIU010000041.1"/>
</dbReference>
<keyword evidence="2" id="KW-1185">Reference proteome</keyword>
<dbReference type="AlphaFoldDB" id="A0AAE3YGV0"/>
<name>A0AAE3YGV0_9MICC</name>
<dbReference type="EMBL" id="JAVDUI010000001">
    <property type="protein sequence ID" value="MDR6891920.1"/>
    <property type="molecule type" value="Genomic_DNA"/>
</dbReference>